<dbReference type="AlphaFoldDB" id="A0AA41S2A5"/>
<dbReference type="InterPro" id="IPR017441">
    <property type="entry name" value="Protein_kinase_ATP_BS"/>
</dbReference>
<feature type="domain" description="Protein kinase" evidence="5">
    <location>
        <begin position="60"/>
        <end position="272"/>
    </location>
</feature>
<keyword evidence="4" id="KW-0547">Nucleotide-binding</keyword>
<evidence type="ECO:0000259" key="5">
    <source>
        <dbReference type="PROSITE" id="PS50011"/>
    </source>
</evidence>
<dbReference type="GO" id="GO:0005524">
    <property type="term" value="F:ATP binding"/>
    <property type="evidence" value="ECO:0007669"/>
    <property type="project" value="UniProtKB-UniRule"/>
</dbReference>
<dbReference type="Proteomes" id="UP001177140">
    <property type="component" value="Unassembled WGS sequence"/>
</dbReference>
<gene>
    <name evidence="6" type="ORF">MKW94_006027</name>
</gene>
<dbReference type="InterPro" id="IPR011009">
    <property type="entry name" value="Kinase-like_dom_sf"/>
</dbReference>
<evidence type="ECO:0000313" key="6">
    <source>
        <dbReference type="EMBL" id="MCL7031657.1"/>
    </source>
</evidence>
<feature type="non-terminal residue" evidence="6">
    <location>
        <position position="1"/>
    </location>
</feature>
<dbReference type="PIRSF" id="PIRSF000654">
    <property type="entry name" value="Integrin-linked_kinase"/>
    <property type="match status" value="1"/>
</dbReference>
<comment type="subcellular location">
    <subcellularLocation>
        <location evidence="1">Membrane</location>
    </subcellularLocation>
</comment>
<keyword evidence="3" id="KW-0472">Membrane</keyword>
<dbReference type="GO" id="GO:0016020">
    <property type="term" value="C:membrane"/>
    <property type="evidence" value="ECO:0007669"/>
    <property type="project" value="UniProtKB-SubCell"/>
</dbReference>
<dbReference type="PANTHER" id="PTHR47985">
    <property type="entry name" value="OS07G0668900 PROTEIN"/>
    <property type="match status" value="1"/>
</dbReference>
<dbReference type="Gene3D" id="3.30.200.20">
    <property type="entry name" value="Phosphorylase Kinase, domain 1"/>
    <property type="match status" value="1"/>
</dbReference>
<name>A0AA41S2A5_PAPNU</name>
<dbReference type="SUPFAM" id="SSF56112">
    <property type="entry name" value="Protein kinase-like (PK-like)"/>
    <property type="match status" value="1"/>
</dbReference>
<feature type="binding site" evidence="4">
    <location>
        <position position="88"/>
    </location>
    <ligand>
        <name>ATP</name>
        <dbReference type="ChEBI" id="CHEBI:30616"/>
    </ligand>
</feature>
<dbReference type="Gene3D" id="1.10.510.10">
    <property type="entry name" value="Transferase(Phosphotransferase) domain 1"/>
    <property type="match status" value="1"/>
</dbReference>
<keyword evidence="2" id="KW-0723">Serine/threonine-protein kinase</keyword>
<sequence length="272" mass="31302">MAKYFECFSCVRSSTEEHNTSYLETRDAYDQAESQHRVKRCVANFRVFESRELLVATDGFNPGRFLGEGRSGRVYKGILEDGQEVAVKRFDEYAEADDWFMWKEVHWLSCIEHPNHVKMIGFSDNGKDCFIVYEYMPLRSLDLHLHDLQPGQKPLDWKTRMKIAHGVAKALEYLHTQKDPPVIYGGLKPTGILLDESYNPKLSDFGCVNHVFTSNQARESKLTYGYAAPEYPITGRTFLKSDIYCFGVVLLVLISGRKAIDITRTVQYVVTW</sequence>
<keyword evidence="4" id="KW-0067">ATP-binding</keyword>
<dbReference type="GO" id="GO:0004674">
    <property type="term" value="F:protein serine/threonine kinase activity"/>
    <property type="evidence" value="ECO:0007669"/>
    <property type="project" value="UniProtKB-KW"/>
</dbReference>
<comment type="caution">
    <text evidence="6">The sequence shown here is derived from an EMBL/GenBank/DDBJ whole genome shotgun (WGS) entry which is preliminary data.</text>
</comment>
<evidence type="ECO:0000256" key="1">
    <source>
        <dbReference type="ARBA" id="ARBA00004370"/>
    </source>
</evidence>
<keyword evidence="2" id="KW-0808">Transferase</keyword>
<dbReference type="Pfam" id="PF00069">
    <property type="entry name" value="Pkinase"/>
    <property type="match status" value="1"/>
</dbReference>
<dbReference type="PROSITE" id="PS00107">
    <property type="entry name" value="PROTEIN_KINASE_ATP"/>
    <property type="match status" value="1"/>
</dbReference>
<dbReference type="PROSITE" id="PS50011">
    <property type="entry name" value="PROTEIN_KINASE_DOM"/>
    <property type="match status" value="1"/>
</dbReference>
<accession>A0AA41S2A5</accession>
<evidence type="ECO:0000256" key="2">
    <source>
        <dbReference type="ARBA" id="ARBA00022527"/>
    </source>
</evidence>
<evidence type="ECO:0000256" key="4">
    <source>
        <dbReference type="PROSITE-ProRule" id="PRU10141"/>
    </source>
</evidence>
<protein>
    <recommendedName>
        <fullName evidence="5">Protein kinase domain-containing protein</fullName>
    </recommendedName>
</protein>
<evidence type="ECO:0000313" key="7">
    <source>
        <dbReference type="Proteomes" id="UP001177140"/>
    </source>
</evidence>
<dbReference type="PANTHER" id="PTHR47985:SF44">
    <property type="entry name" value="SERINE_THREONINE-PROTEIN KINASE PBS1"/>
    <property type="match status" value="1"/>
</dbReference>
<dbReference type="EMBL" id="JAJJMA010114384">
    <property type="protein sequence ID" value="MCL7031657.1"/>
    <property type="molecule type" value="Genomic_DNA"/>
</dbReference>
<proteinExistence type="predicted"/>
<keyword evidence="7" id="KW-1185">Reference proteome</keyword>
<evidence type="ECO:0000256" key="3">
    <source>
        <dbReference type="ARBA" id="ARBA00023136"/>
    </source>
</evidence>
<keyword evidence="2" id="KW-0418">Kinase</keyword>
<dbReference type="InterPro" id="IPR000719">
    <property type="entry name" value="Prot_kinase_dom"/>
</dbReference>
<organism evidence="6 7">
    <name type="scientific">Papaver nudicaule</name>
    <name type="common">Iceland poppy</name>
    <dbReference type="NCBI Taxonomy" id="74823"/>
    <lineage>
        <taxon>Eukaryota</taxon>
        <taxon>Viridiplantae</taxon>
        <taxon>Streptophyta</taxon>
        <taxon>Embryophyta</taxon>
        <taxon>Tracheophyta</taxon>
        <taxon>Spermatophyta</taxon>
        <taxon>Magnoliopsida</taxon>
        <taxon>Ranunculales</taxon>
        <taxon>Papaveraceae</taxon>
        <taxon>Papaveroideae</taxon>
        <taxon>Papaver</taxon>
    </lineage>
</organism>
<reference evidence="6" key="1">
    <citation type="submission" date="2022-03" db="EMBL/GenBank/DDBJ databases">
        <title>A functionally conserved STORR gene fusion in Papaver species that diverged 16.8 million years ago.</title>
        <authorList>
            <person name="Catania T."/>
        </authorList>
    </citation>
    <scope>NUCLEOTIDE SEQUENCE</scope>
    <source>
        <strain evidence="6">S-191538</strain>
    </source>
</reference>